<dbReference type="EMBL" id="ACFC01000015">
    <property type="protein sequence ID" value="EEE04455.1"/>
    <property type="molecule type" value="Genomic_DNA"/>
</dbReference>
<proteinExistence type="predicted"/>
<dbReference type="AlphaFoldDB" id="B9BXM5"/>
<gene>
    <name evidence="1" type="ORF">BURMUCGD2_3177</name>
</gene>
<name>B9BXM5_9BURK</name>
<evidence type="ECO:0000313" key="2">
    <source>
        <dbReference type="Proteomes" id="UP000004535"/>
    </source>
</evidence>
<evidence type="ECO:0000313" key="1">
    <source>
        <dbReference type="EMBL" id="EEE04455.1"/>
    </source>
</evidence>
<reference evidence="1 2" key="1">
    <citation type="journal article" date="2012" name="J. Bacteriol.">
        <title>Draft Genome Sequence Determination for Cystic Fibrosis and Chronic Granulomatous Disease Burkholderia multivorans Isolates.</title>
        <authorList>
            <person name="Varga J.J."/>
            <person name="Losada L."/>
            <person name="Zelazny A.M."/>
            <person name="Brinkac L."/>
            <person name="Harkins D."/>
            <person name="Radune D."/>
            <person name="Hostetler J."/>
            <person name="Sampaio E.P."/>
            <person name="Ronning C.M."/>
            <person name="Nierman W.C."/>
            <person name="Greenberg D.E."/>
            <person name="Holland S.M."/>
            <person name="Goldberg J.B."/>
        </authorList>
    </citation>
    <scope>NUCLEOTIDE SEQUENCE [LARGE SCALE GENOMIC DNA]</scope>
    <source>
        <strain evidence="1 2">CGD2</strain>
    </source>
</reference>
<protein>
    <submittedName>
        <fullName evidence="1">Uncharacterized protein</fullName>
    </submittedName>
</protein>
<comment type="caution">
    <text evidence="1">The sequence shown here is derived from an EMBL/GenBank/DDBJ whole genome shotgun (WGS) entry which is preliminary data.</text>
</comment>
<sequence>MIRQSYSIAAAPDRVAAARRAARTAVCRRARRPAVRTGRQLQ</sequence>
<organism evidence="1 2">
    <name type="scientific">Burkholderia multivorans CGD2</name>
    <dbReference type="NCBI Taxonomy" id="513052"/>
    <lineage>
        <taxon>Bacteria</taxon>
        <taxon>Pseudomonadati</taxon>
        <taxon>Pseudomonadota</taxon>
        <taxon>Betaproteobacteria</taxon>
        <taxon>Burkholderiales</taxon>
        <taxon>Burkholderiaceae</taxon>
        <taxon>Burkholderia</taxon>
        <taxon>Burkholderia cepacia complex</taxon>
    </lineage>
</organism>
<accession>B9BXM5</accession>
<dbReference type="Proteomes" id="UP000004535">
    <property type="component" value="Unassembled WGS sequence"/>
</dbReference>